<protein>
    <submittedName>
        <fullName evidence="7">Branched-chain amino acid ABC transporter permease</fullName>
    </submittedName>
</protein>
<keyword evidence="8" id="KW-1185">Reference proteome</keyword>
<evidence type="ECO:0000256" key="4">
    <source>
        <dbReference type="ARBA" id="ARBA00022989"/>
    </source>
</evidence>
<feature type="transmembrane region" description="Helical" evidence="6">
    <location>
        <begin position="289"/>
        <end position="315"/>
    </location>
</feature>
<feature type="transmembrane region" description="Helical" evidence="6">
    <location>
        <begin position="255"/>
        <end position="283"/>
    </location>
</feature>
<keyword evidence="3 6" id="KW-0812">Transmembrane</keyword>
<keyword evidence="5 6" id="KW-0472">Membrane</keyword>
<dbReference type="CDD" id="cd06581">
    <property type="entry name" value="TM_PBP1_LivM_like"/>
    <property type="match status" value="1"/>
</dbReference>
<evidence type="ECO:0000256" key="2">
    <source>
        <dbReference type="ARBA" id="ARBA00022475"/>
    </source>
</evidence>
<evidence type="ECO:0000313" key="8">
    <source>
        <dbReference type="Proteomes" id="UP000464787"/>
    </source>
</evidence>
<dbReference type="RefSeq" id="WP_160550059.1">
    <property type="nucleotide sequence ID" value="NZ_CP047650.1"/>
</dbReference>
<dbReference type="GO" id="GO:0015658">
    <property type="term" value="F:branched-chain amino acid transmembrane transporter activity"/>
    <property type="evidence" value="ECO:0007669"/>
    <property type="project" value="InterPro"/>
</dbReference>
<gene>
    <name evidence="7" type="ORF">GT347_00125</name>
</gene>
<feature type="transmembrane region" description="Helical" evidence="6">
    <location>
        <begin position="369"/>
        <end position="391"/>
    </location>
</feature>
<evidence type="ECO:0000256" key="6">
    <source>
        <dbReference type="SAM" id="Phobius"/>
    </source>
</evidence>
<feature type="transmembrane region" description="Helical" evidence="6">
    <location>
        <begin position="88"/>
        <end position="110"/>
    </location>
</feature>
<evidence type="ECO:0000256" key="3">
    <source>
        <dbReference type="ARBA" id="ARBA00022692"/>
    </source>
</evidence>
<feature type="transmembrane region" description="Helical" evidence="6">
    <location>
        <begin position="215"/>
        <end position="234"/>
    </location>
</feature>
<feature type="transmembrane region" description="Helical" evidence="6">
    <location>
        <begin position="327"/>
        <end position="349"/>
    </location>
</feature>
<name>A0A857J0A9_9BURK</name>
<keyword evidence="2" id="KW-1003">Cell membrane</keyword>
<feature type="transmembrane region" description="Helical" evidence="6">
    <location>
        <begin position="116"/>
        <end position="136"/>
    </location>
</feature>
<evidence type="ECO:0000256" key="5">
    <source>
        <dbReference type="ARBA" id="ARBA00023136"/>
    </source>
</evidence>
<dbReference type="AlphaFoldDB" id="A0A857J0A9"/>
<sequence>MTGRTRPVAIAAAVLAAAVVLALLFRGSGLAVSMLTQIAWLAIVLLANNLLLGQCGLLSFGHAVQVGAGALASIAAMRWGAVHGWMPLPLVPLCSGLAAMVVALPLAYVATRSAGTAFAMVTLALGELAAALALMLPEWFGGEAGLTADRVYGHWLGLDFASPRQVCGLALAYALAAGLALYGLQRTALGRLFNAVRDNPERAAFLGHDPRRLRWLAYALAGFFAGVGGALGAVQFEIVSAPDALGLARSGSYLLFTYLGGSAHFLGPVLGSVLMVLASTLLAQWSAAWPLYLGLAFLLTVMFAPGGVAGLIAAAPGAVVARGWPRCASALAGALALTAGGIAAVEMAYRLHAAEPAWAWWPGRTLDPAAPLAWGCACALLVAGAGLLAAARLPAGQGARR</sequence>
<evidence type="ECO:0000313" key="7">
    <source>
        <dbReference type="EMBL" id="QHI96541.1"/>
    </source>
</evidence>
<dbReference type="Pfam" id="PF02653">
    <property type="entry name" value="BPD_transp_2"/>
    <property type="match status" value="1"/>
</dbReference>
<feature type="transmembrane region" description="Helical" evidence="6">
    <location>
        <begin position="166"/>
        <end position="184"/>
    </location>
</feature>
<accession>A0A857J0A9</accession>
<keyword evidence="4 6" id="KW-1133">Transmembrane helix</keyword>
<evidence type="ECO:0000256" key="1">
    <source>
        <dbReference type="ARBA" id="ARBA00004651"/>
    </source>
</evidence>
<dbReference type="InterPro" id="IPR001851">
    <property type="entry name" value="ABC_transp_permease"/>
</dbReference>
<dbReference type="PANTHER" id="PTHR30482">
    <property type="entry name" value="HIGH-AFFINITY BRANCHED-CHAIN AMINO ACID TRANSPORT SYSTEM PERMEASE"/>
    <property type="match status" value="1"/>
</dbReference>
<proteinExistence type="predicted"/>
<dbReference type="Proteomes" id="UP000464787">
    <property type="component" value="Chromosome"/>
</dbReference>
<dbReference type="InterPro" id="IPR043428">
    <property type="entry name" value="LivM-like"/>
</dbReference>
<dbReference type="PANTHER" id="PTHR30482:SF17">
    <property type="entry name" value="ABC TRANSPORTER ATP-BINDING PROTEIN"/>
    <property type="match status" value="1"/>
</dbReference>
<comment type="subcellular location">
    <subcellularLocation>
        <location evidence="1">Cell membrane</location>
        <topology evidence="1">Multi-pass membrane protein</topology>
    </subcellularLocation>
</comment>
<dbReference type="EMBL" id="CP047650">
    <property type="protein sequence ID" value="QHI96541.1"/>
    <property type="molecule type" value="Genomic_DNA"/>
</dbReference>
<feature type="transmembrane region" description="Helical" evidence="6">
    <location>
        <begin position="51"/>
        <end position="76"/>
    </location>
</feature>
<reference evidence="7 8" key="1">
    <citation type="submission" date="2020-01" db="EMBL/GenBank/DDBJ databases">
        <title>Genome sequencing of strain KACC 21265.</title>
        <authorList>
            <person name="Heo J."/>
            <person name="Kim S.-J."/>
            <person name="Kim J.-S."/>
            <person name="Hong S.-B."/>
            <person name="Kwon S.-W."/>
        </authorList>
    </citation>
    <scope>NUCLEOTIDE SEQUENCE [LARGE SCALE GENOMIC DNA]</scope>
    <source>
        <strain evidence="7 8">KACC 21265</strain>
    </source>
</reference>
<organism evidence="7 8">
    <name type="scientific">Xylophilus rhododendri</name>
    <dbReference type="NCBI Taxonomy" id="2697032"/>
    <lineage>
        <taxon>Bacteria</taxon>
        <taxon>Pseudomonadati</taxon>
        <taxon>Pseudomonadota</taxon>
        <taxon>Betaproteobacteria</taxon>
        <taxon>Burkholderiales</taxon>
        <taxon>Xylophilus</taxon>
    </lineage>
</organism>
<dbReference type="KEGG" id="xyk:GT347_00125"/>
<dbReference type="GO" id="GO:0005886">
    <property type="term" value="C:plasma membrane"/>
    <property type="evidence" value="ECO:0007669"/>
    <property type="project" value="UniProtKB-SubCell"/>
</dbReference>